<dbReference type="InterPro" id="IPR036388">
    <property type="entry name" value="WH-like_DNA-bd_sf"/>
</dbReference>
<feature type="domain" description="HTH arsR-type" evidence="2">
    <location>
        <begin position="1"/>
        <end position="95"/>
    </location>
</feature>
<protein>
    <recommendedName>
        <fullName evidence="2">HTH arsR-type domain-containing protein</fullName>
    </recommendedName>
</protein>
<sequence>MEKIAPAERFAALGHPARLAVLRLLVQAGPQGLPAGDIAARLDARNNTLSAYLAALSRVGLIGSERQGRSIRYFADMAGLRGLVAYLLEDCCGGDVAACAPVLDRILHPDPVSDTMTATMTDKRWNVLFLCTGNSARSLIAEAILTQLGADRFRAYSAGSQPTGAPHPMTLDLLARHGHDLSAVRSKSWAEFAAEDAPQMDFVFTVCDSAAAEPCPIWPGQPMTAHWGLPDPAAAAGSEAERALAFAQTYGALANRLGAFVNLPIASLDRLALKRQLDAIGTADAPSPAVTA</sequence>
<dbReference type="SMART" id="SM00418">
    <property type="entry name" value="HTH_ARSR"/>
    <property type="match status" value="1"/>
</dbReference>
<dbReference type="AlphaFoldDB" id="A0A099F3W0"/>
<accession>A0A099F3W0</accession>
<dbReference type="Pfam" id="PF01451">
    <property type="entry name" value="LMWPc"/>
    <property type="match status" value="1"/>
</dbReference>
<keyword evidence="4" id="KW-1185">Reference proteome</keyword>
<dbReference type="InterPro" id="IPR036390">
    <property type="entry name" value="WH_DNA-bd_sf"/>
</dbReference>
<comment type="caution">
    <text evidence="3">The sequence shown here is derived from an EMBL/GenBank/DDBJ whole genome shotgun (WGS) entry which is preliminary data.</text>
</comment>
<dbReference type="SMART" id="SM00226">
    <property type="entry name" value="LMWPc"/>
    <property type="match status" value="1"/>
</dbReference>
<dbReference type="Proteomes" id="UP000029917">
    <property type="component" value="Unassembled WGS sequence"/>
</dbReference>
<dbReference type="RefSeq" id="WP_036720352.1">
    <property type="nucleotide sequence ID" value="NZ_JRKS01000038.1"/>
</dbReference>
<evidence type="ECO:0000313" key="4">
    <source>
        <dbReference type="Proteomes" id="UP000029917"/>
    </source>
</evidence>
<dbReference type="SUPFAM" id="SSF46785">
    <property type="entry name" value="Winged helix' DNA-binding domain"/>
    <property type="match status" value="1"/>
</dbReference>
<reference evidence="3 4" key="1">
    <citation type="submission" date="2014-09" db="EMBL/GenBank/DDBJ databases">
        <authorList>
            <person name="McGinnis J.M."/>
            <person name="Wolfgang W.J."/>
        </authorList>
    </citation>
    <scope>NUCLEOTIDE SEQUENCE [LARGE SCALE GENOMIC DNA]</scope>
    <source>
        <strain evidence="3 4">HAMBI 3106</strain>
    </source>
</reference>
<dbReference type="GO" id="GO:0046685">
    <property type="term" value="P:response to arsenic-containing substance"/>
    <property type="evidence" value="ECO:0007669"/>
    <property type="project" value="UniProtKB-KW"/>
</dbReference>
<gene>
    <name evidence="3" type="ORF">IC63_11535</name>
</gene>
<reference evidence="3 4" key="2">
    <citation type="submission" date="2014-10" db="EMBL/GenBank/DDBJ databases">
        <title>Paracoccus sanguinis sp. nov., isolated from clinical specimens of New York State patients.</title>
        <authorList>
            <person name="Mingle L.A."/>
            <person name="Cole J.A."/>
            <person name="Lapierre P."/>
            <person name="Musser K.A."/>
        </authorList>
    </citation>
    <scope>NUCLEOTIDE SEQUENCE [LARGE SCALE GENOMIC DNA]</scope>
    <source>
        <strain evidence="3 4">HAMBI 3106</strain>
    </source>
</reference>
<dbReference type="SUPFAM" id="SSF52788">
    <property type="entry name" value="Phosphotyrosine protein phosphatases I"/>
    <property type="match status" value="1"/>
</dbReference>
<dbReference type="PROSITE" id="PS50987">
    <property type="entry name" value="HTH_ARSR_2"/>
    <property type="match status" value="1"/>
</dbReference>
<dbReference type="Gene3D" id="3.40.50.2300">
    <property type="match status" value="1"/>
</dbReference>
<evidence type="ECO:0000313" key="3">
    <source>
        <dbReference type="EMBL" id="KGJ05069.1"/>
    </source>
</evidence>
<evidence type="ECO:0000259" key="2">
    <source>
        <dbReference type="PROSITE" id="PS50987"/>
    </source>
</evidence>
<dbReference type="OrthoDB" id="9793058at2"/>
<dbReference type="Gene3D" id="1.10.10.10">
    <property type="entry name" value="Winged helix-like DNA-binding domain superfamily/Winged helix DNA-binding domain"/>
    <property type="match status" value="1"/>
</dbReference>
<dbReference type="InterPro" id="IPR023485">
    <property type="entry name" value="Ptyr_pPase"/>
</dbReference>
<dbReference type="Pfam" id="PF12840">
    <property type="entry name" value="HTH_20"/>
    <property type="match status" value="1"/>
</dbReference>
<proteinExistence type="predicted"/>
<dbReference type="STRING" id="690417.IC63_11535"/>
<dbReference type="InterPro" id="IPR036196">
    <property type="entry name" value="Ptyr_pPase_sf"/>
</dbReference>
<dbReference type="PANTHER" id="PTHR43428:SF1">
    <property type="entry name" value="ARSENATE REDUCTASE"/>
    <property type="match status" value="1"/>
</dbReference>
<dbReference type="CDD" id="cd00090">
    <property type="entry name" value="HTH_ARSR"/>
    <property type="match status" value="1"/>
</dbReference>
<name>A0A099F3W0_9RHOB</name>
<dbReference type="PANTHER" id="PTHR43428">
    <property type="entry name" value="ARSENATE REDUCTASE"/>
    <property type="match status" value="1"/>
</dbReference>
<dbReference type="CDD" id="cd16345">
    <property type="entry name" value="LMWP_ArsC"/>
    <property type="match status" value="1"/>
</dbReference>
<dbReference type="InterPro" id="IPR011991">
    <property type="entry name" value="ArsR-like_HTH"/>
</dbReference>
<dbReference type="GO" id="GO:0003700">
    <property type="term" value="F:DNA-binding transcription factor activity"/>
    <property type="evidence" value="ECO:0007669"/>
    <property type="project" value="InterPro"/>
</dbReference>
<dbReference type="EMBL" id="JRKS01000038">
    <property type="protein sequence ID" value="KGJ05069.1"/>
    <property type="molecule type" value="Genomic_DNA"/>
</dbReference>
<dbReference type="InterPro" id="IPR001845">
    <property type="entry name" value="HTH_ArsR_DNA-bd_dom"/>
</dbReference>
<evidence type="ECO:0000256" key="1">
    <source>
        <dbReference type="ARBA" id="ARBA00022849"/>
    </source>
</evidence>
<organism evidence="3 4">
    <name type="scientific">Paracoccus sphaerophysae</name>
    <dbReference type="NCBI Taxonomy" id="690417"/>
    <lineage>
        <taxon>Bacteria</taxon>
        <taxon>Pseudomonadati</taxon>
        <taxon>Pseudomonadota</taxon>
        <taxon>Alphaproteobacteria</taxon>
        <taxon>Rhodobacterales</taxon>
        <taxon>Paracoccaceae</taxon>
        <taxon>Paracoccus</taxon>
    </lineage>
</organism>
<keyword evidence="1" id="KW-0059">Arsenical resistance</keyword>